<dbReference type="InterPro" id="IPR050857">
    <property type="entry name" value="D-2-hydroxyacid_DH"/>
</dbReference>
<protein>
    <submittedName>
        <fullName evidence="7">Phosphoglycerate dehydrogenase-like enzyme</fullName>
    </submittedName>
</protein>
<dbReference type="Gene3D" id="3.40.50.720">
    <property type="entry name" value="NAD(P)-binding Rossmann-like Domain"/>
    <property type="match status" value="2"/>
</dbReference>
<reference evidence="7 8" key="1">
    <citation type="submission" date="2021-01" db="EMBL/GenBank/DDBJ databases">
        <title>Genomic Encyclopedia of Type Strains, Phase IV (KMG-IV): sequencing the most valuable type-strain genomes for metagenomic binning, comparative biology and taxonomic classification.</title>
        <authorList>
            <person name="Goeker M."/>
        </authorList>
    </citation>
    <scope>NUCLEOTIDE SEQUENCE [LARGE SCALE GENOMIC DNA]</scope>
    <source>
        <strain evidence="7 8">DSM 23711</strain>
    </source>
</reference>
<gene>
    <name evidence="7" type="ORF">JOC48_000759</name>
</gene>
<dbReference type="RefSeq" id="WP_338024225.1">
    <property type="nucleotide sequence ID" value="NZ_JAFBDR010000003.1"/>
</dbReference>
<dbReference type="CDD" id="cd12167">
    <property type="entry name" value="2-Hacid_dh_8"/>
    <property type="match status" value="1"/>
</dbReference>
<evidence type="ECO:0000259" key="5">
    <source>
        <dbReference type="Pfam" id="PF00389"/>
    </source>
</evidence>
<evidence type="ECO:0000259" key="6">
    <source>
        <dbReference type="Pfam" id="PF02826"/>
    </source>
</evidence>
<dbReference type="PANTHER" id="PTHR42789">
    <property type="entry name" value="D-ISOMER SPECIFIC 2-HYDROXYACID DEHYDROGENASE FAMILY PROTEIN (AFU_ORTHOLOGUE AFUA_6G10090)"/>
    <property type="match status" value="1"/>
</dbReference>
<dbReference type="InterPro" id="IPR006140">
    <property type="entry name" value="D-isomer_DH_NAD-bd"/>
</dbReference>
<evidence type="ECO:0000256" key="3">
    <source>
        <dbReference type="ARBA" id="ARBA00023027"/>
    </source>
</evidence>
<evidence type="ECO:0000256" key="4">
    <source>
        <dbReference type="RuleBase" id="RU003719"/>
    </source>
</evidence>
<name>A0ABS2MWL1_9BACI</name>
<evidence type="ECO:0000256" key="2">
    <source>
        <dbReference type="ARBA" id="ARBA00023002"/>
    </source>
</evidence>
<keyword evidence="3" id="KW-0520">NAD</keyword>
<dbReference type="Pfam" id="PF02826">
    <property type="entry name" value="2-Hacid_dh_C"/>
    <property type="match status" value="1"/>
</dbReference>
<organism evidence="7 8">
    <name type="scientific">Aquibacillus albus</name>
    <dbReference type="NCBI Taxonomy" id="1168171"/>
    <lineage>
        <taxon>Bacteria</taxon>
        <taxon>Bacillati</taxon>
        <taxon>Bacillota</taxon>
        <taxon>Bacilli</taxon>
        <taxon>Bacillales</taxon>
        <taxon>Bacillaceae</taxon>
        <taxon>Aquibacillus</taxon>
    </lineage>
</organism>
<evidence type="ECO:0000313" key="8">
    <source>
        <dbReference type="Proteomes" id="UP001296943"/>
    </source>
</evidence>
<proteinExistence type="inferred from homology"/>
<feature type="domain" description="D-isomer specific 2-hydroxyacid dehydrogenase NAD-binding" evidence="6">
    <location>
        <begin position="121"/>
        <end position="290"/>
    </location>
</feature>
<dbReference type="EMBL" id="JAFBDR010000003">
    <property type="protein sequence ID" value="MBM7570281.1"/>
    <property type="molecule type" value="Genomic_DNA"/>
</dbReference>
<dbReference type="Pfam" id="PF00389">
    <property type="entry name" value="2-Hacid_dh"/>
    <property type="match status" value="1"/>
</dbReference>
<evidence type="ECO:0000256" key="1">
    <source>
        <dbReference type="ARBA" id="ARBA00005854"/>
    </source>
</evidence>
<dbReference type="Proteomes" id="UP001296943">
    <property type="component" value="Unassembled WGS sequence"/>
</dbReference>
<keyword evidence="8" id="KW-1185">Reference proteome</keyword>
<feature type="domain" description="D-isomer specific 2-hydroxyacid dehydrogenase catalytic" evidence="5">
    <location>
        <begin position="26"/>
        <end position="321"/>
    </location>
</feature>
<comment type="caution">
    <text evidence="7">The sequence shown here is derived from an EMBL/GenBank/DDBJ whole genome shotgun (WGS) entry which is preliminary data.</text>
</comment>
<dbReference type="PANTHER" id="PTHR42789:SF1">
    <property type="entry name" value="D-ISOMER SPECIFIC 2-HYDROXYACID DEHYDROGENASE FAMILY PROTEIN (AFU_ORTHOLOGUE AFUA_6G10090)"/>
    <property type="match status" value="1"/>
</dbReference>
<accession>A0ABS2MWL1</accession>
<dbReference type="InterPro" id="IPR036291">
    <property type="entry name" value="NAD(P)-bd_dom_sf"/>
</dbReference>
<dbReference type="SUPFAM" id="SSF51735">
    <property type="entry name" value="NAD(P)-binding Rossmann-fold domains"/>
    <property type="match status" value="1"/>
</dbReference>
<sequence>MKALYIMKQDVFDLVYPAEVRQGIEEKAEVYAPPLTTDDVLKNPSILKDVEVIFSGWGAPKLDKAFLDAAPNLKALFYAAGSIKQVATDESWDRNIIITNAADANAIPVAEFTISQILFCLKNGWQFVRGIQQAKSFPPKPFDIVGGYGSTVGIISLSMVGRHVIRLLKAYDMKVLTYDPFVTEEDANQLGVTLCSLEDIFKQSDLVSLHTPLLKETVGMITGEHFDLMKQNASFINTARGAIVREQEMVDVLKRRDDITAVLDVTDPEPPEKDSPLYTLSNVVLTPHLAGSEGTECGRMGAYMLAEYERFLKSEPLQWQVTREQFKVMA</sequence>
<keyword evidence="2 4" id="KW-0560">Oxidoreductase</keyword>
<comment type="similarity">
    <text evidence="1 4">Belongs to the D-isomer specific 2-hydroxyacid dehydrogenase family.</text>
</comment>
<dbReference type="SUPFAM" id="SSF52283">
    <property type="entry name" value="Formate/glycerate dehydrogenase catalytic domain-like"/>
    <property type="match status" value="1"/>
</dbReference>
<dbReference type="InterPro" id="IPR006139">
    <property type="entry name" value="D-isomer_2_OHA_DH_cat_dom"/>
</dbReference>
<evidence type="ECO:0000313" key="7">
    <source>
        <dbReference type="EMBL" id="MBM7570281.1"/>
    </source>
</evidence>